<dbReference type="EMBL" id="CP020370">
    <property type="protein sequence ID" value="AUB81897.1"/>
    <property type="molecule type" value="Genomic_DNA"/>
</dbReference>
<sequence>MALMAQSRQPAMGSFPSGGSFRARQSPALTSDDLPDPEGPETTSRLPGARSRRVSMRAAVSSSRPKKRRARSRSRPQS</sequence>
<proteinExistence type="predicted"/>
<feature type="compositionally biased region" description="Basic residues" evidence="1">
    <location>
        <begin position="64"/>
        <end position="78"/>
    </location>
</feature>
<name>A0A2K8U8L9_9GAMM</name>
<gene>
    <name evidence="2" type="ORF">THSYN_13645</name>
</gene>
<evidence type="ECO:0000256" key="1">
    <source>
        <dbReference type="SAM" id="MobiDB-lite"/>
    </source>
</evidence>
<protein>
    <submittedName>
        <fullName evidence="2">Uncharacterized protein</fullName>
    </submittedName>
</protein>
<dbReference type="Proteomes" id="UP000232638">
    <property type="component" value="Chromosome"/>
</dbReference>
<organism evidence="2 3">
    <name type="scientific">Candidatus Thiodictyon syntrophicum</name>
    <dbReference type="NCBI Taxonomy" id="1166950"/>
    <lineage>
        <taxon>Bacteria</taxon>
        <taxon>Pseudomonadati</taxon>
        <taxon>Pseudomonadota</taxon>
        <taxon>Gammaproteobacteria</taxon>
        <taxon>Chromatiales</taxon>
        <taxon>Chromatiaceae</taxon>
        <taxon>Thiodictyon</taxon>
    </lineage>
</organism>
<reference evidence="2 3" key="1">
    <citation type="submission" date="2017-03" db="EMBL/GenBank/DDBJ databases">
        <title>Complete genome sequence of Candidatus 'Thiodictyon syntrophicum' sp. nov. strain Cad16T, a photolithoautotroph purple sulfur bacterium isolated from an alpine meromictic lake.</title>
        <authorList>
            <person name="Luedin S.M."/>
            <person name="Pothier J.F."/>
            <person name="Danza F."/>
            <person name="Storelli N."/>
            <person name="Wittwer M."/>
            <person name="Tonolla M."/>
        </authorList>
    </citation>
    <scope>NUCLEOTIDE SEQUENCE [LARGE SCALE GENOMIC DNA]</scope>
    <source>
        <strain evidence="2 3">Cad16T</strain>
    </source>
</reference>
<feature type="region of interest" description="Disordered" evidence="1">
    <location>
        <begin position="1"/>
        <end position="78"/>
    </location>
</feature>
<dbReference type="KEGG" id="tsy:THSYN_13645"/>
<evidence type="ECO:0000313" key="3">
    <source>
        <dbReference type="Proteomes" id="UP000232638"/>
    </source>
</evidence>
<keyword evidence="3" id="KW-1185">Reference proteome</keyword>
<dbReference type="AlphaFoldDB" id="A0A2K8U8L9"/>
<accession>A0A2K8U8L9</accession>
<evidence type="ECO:0000313" key="2">
    <source>
        <dbReference type="EMBL" id="AUB81897.1"/>
    </source>
</evidence>